<sequence length="323" mass="36388">MADINTNTNTTRGYTEAFYNAWTTGYEAILQERRPIYTGLVREERITGEFQSYDFVGDIELDDKETRFEDIPIEDMVHNKRWITPKFARKGIFVDKEDDIALHTDPTSAYMGALAKAVIRKENKTITDAFFANVRAGKSPGDDTAVLADSLYVYATRITTGGRTIAHDVKSDYTAGGVSTGLTIEKLILARQALEELENDPDAMFNLAIAPKQASDLLREAETQSIDTNMLKSLVNGVVNEYMGFRFRKTNRIVIGSSNDVGVDTSVYEIPVFTNETMLFARHESPIFNVDWLPRKQIWQISARVGMNAIRMDESKIIKIEAI</sequence>
<dbReference type="AlphaFoldDB" id="A0A0F9LEP3"/>
<evidence type="ECO:0000313" key="1">
    <source>
        <dbReference type="EMBL" id="KKM91958.1"/>
    </source>
</evidence>
<reference evidence="1" key="1">
    <citation type="journal article" date="2015" name="Nature">
        <title>Complex archaea that bridge the gap between prokaryotes and eukaryotes.</title>
        <authorList>
            <person name="Spang A."/>
            <person name="Saw J.H."/>
            <person name="Jorgensen S.L."/>
            <person name="Zaremba-Niedzwiedzka K."/>
            <person name="Martijn J."/>
            <person name="Lind A.E."/>
            <person name="van Eijk R."/>
            <person name="Schleper C."/>
            <person name="Guy L."/>
            <person name="Ettema T.J."/>
        </authorList>
    </citation>
    <scope>NUCLEOTIDE SEQUENCE</scope>
</reference>
<protein>
    <recommendedName>
        <fullName evidence="2">Bacteriophage Mu GpT domain-containing protein</fullName>
    </recommendedName>
</protein>
<dbReference type="InterPro" id="IPR045565">
    <property type="entry name" value="Phage_capsid_2"/>
</dbReference>
<name>A0A0F9LEP3_9ZZZZ</name>
<evidence type="ECO:0008006" key="2">
    <source>
        <dbReference type="Google" id="ProtNLM"/>
    </source>
</evidence>
<dbReference type="Pfam" id="PF19821">
    <property type="entry name" value="Phage_capsid_2"/>
    <property type="match status" value="1"/>
</dbReference>
<gene>
    <name evidence="1" type="ORF">LCGC14_1223270</name>
</gene>
<dbReference type="EMBL" id="LAZR01006461">
    <property type="protein sequence ID" value="KKM91958.1"/>
    <property type="molecule type" value="Genomic_DNA"/>
</dbReference>
<accession>A0A0F9LEP3</accession>
<comment type="caution">
    <text evidence="1">The sequence shown here is derived from an EMBL/GenBank/DDBJ whole genome shotgun (WGS) entry which is preliminary data.</text>
</comment>
<proteinExistence type="predicted"/>
<organism evidence="1">
    <name type="scientific">marine sediment metagenome</name>
    <dbReference type="NCBI Taxonomy" id="412755"/>
    <lineage>
        <taxon>unclassified sequences</taxon>
        <taxon>metagenomes</taxon>
        <taxon>ecological metagenomes</taxon>
    </lineage>
</organism>